<evidence type="ECO:0000313" key="1">
    <source>
        <dbReference type="EMBL" id="KAK7916489.1"/>
    </source>
</evidence>
<keyword evidence="2" id="KW-1185">Reference proteome</keyword>
<protein>
    <submittedName>
        <fullName evidence="1">Uncharacterized protein</fullName>
    </submittedName>
</protein>
<name>A0AAW0P8J9_9GOBI</name>
<comment type="caution">
    <text evidence="1">The sequence shown here is derived from an EMBL/GenBank/DDBJ whole genome shotgun (WGS) entry which is preliminary data.</text>
</comment>
<proteinExistence type="predicted"/>
<organism evidence="1 2">
    <name type="scientific">Mugilogobius chulae</name>
    <name type="common">yellowstripe goby</name>
    <dbReference type="NCBI Taxonomy" id="88201"/>
    <lineage>
        <taxon>Eukaryota</taxon>
        <taxon>Metazoa</taxon>
        <taxon>Chordata</taxon>
        <taxon>Craniata</taxon>
        <taxon>Vertebrata</taxon>
        <taxon>Euteleostomi</taxon>
        <taxon>Actinopterygii</taxon>
        <taxon>Neopterygii</taxon>
        <taxon>Teleostei</taxon>
        <taxon>Neoteleostei</taxon>
        <taxon>Acanthomorphata</taxon>
        <taxon>Gobiaria</taxon>
        <taxon>Gobiiformes</taxon>
        <taxon>Gobioidei</taxon>
        <taxon>Gobiidae</taxon>
        <taxon>Gobionellinae</taxon>
        <taxon>Mugilogobius</taxon>
    </lineage>
</organism>
<accession>A0AAW0P8J9</accession>
<gene>
    <name evidence="1" type="ORF">WMY93_012250</name>
</gene>
<evidence type="ECO:0000313" key="2">
    <source>
        <dbReference type="Proteomes" id="UP001460270"/>
    </source>
</evidence>
<sequence length="106" mass="11964">MTPVPQMKHLFMFYSNDFFLLNTVTPGDAPPLLLLRECYELNEFGTQETLEVQSLVCEAGAWGQKTAHITGLRDIKALTSQSHHCHYVSILTKAERPGEEEVQSVK</sequence>
<reference evidence="2" key="1">
    <citation type="submission" date="2024-04" db="EMBL/GenBank/DDBJ databases">
        <title>Salinicola lusitanus LLJ914,a marine bacterium isolated from the Okinawa Trough.</title>
        <authorList>
            <person name="Li J."/>
        </authorList>
    </citation>
    <scope>NUCLEOTIDE SEQUENCE [LARGE SCALE GENOMIC DNA]</scope>
</reference>
<dbReference type="EMBL" id="JBBPFD010000008">
    <property type="protein sequence ID" value="KAK7916489.1"/>
    <property type="molecule type" value="Genomic_DNA"/>
</dbReference>
<dbReference type="Proteomes" id="UP001460270">
    <property type="component" value="Unassembled WGS sequence"/>
</dbReference>
<dbReference type="AlphaFoldDB" id="A0AAW0P8J9"/>